<accession>A0ACC2W4I0</accession>
<reference evidence="1" key="1">
    <citation type="submission" date="2023-04" db="EMBL/GenBank/DDBJ databases">
        <title>Draft Genome sequencing of Naganishia species isolated from polar environments using Oxford Nanopore Technology.</title>
        <authorList>
            <person name="Leo P."/>
            <person name="Venkateswaran K."/>
        </authorList>
    </citation>
    <scope>NUCLEOTIDE SEQUENCE</scope>
    <source>
        <strain evidence="1">MNA-CCFEE 5423</strain>
    </source>
</reference>
<dbReference type="EMBL" id="JASBWT010000003">
    <property type="protein sequence ID" value="KAJ9106109.1"/>
    <property type="molecule type" value="Genomic_DNA"/>
</dbReference>
<evidence type="ECO:0000313" key="2">
    <source>
        <dbReference type="Proteomes" id="UP001227268"/>
    </source>
</evidence>
<comment type="caution">
    <text evidence="1">The sequence shown here is derived from an EMBL/GenBank/DDBJ whole genome shotgun (WGS) entry which is preliminary data.</text>
</comment>
<proteinExistence type="predicted"/>
<gene>
    <name evidence="1" type="ORF">QFC21_001251</name>
</gene>
<dbReference type="Proteomes" id="UP001227268">
    <property type="component" value="Unassembled WGS sequence"/>
</dbReference>
<evidence type="ECO:0000313" key="1">
    <source>
        <dbReference type="EMBL" id="KAJ9106109.1"/>
    </source>
</evidence>
<keyword evidence="2" id="KW-1185">Reference proteome</keyword>
<sequence length="239" mass="26285">MSYDQTPDDEVDGKESLEAAIKAICQTFDAKDSRSKTKANILEKELEDRDREINTLKMELKDKDKKYRQLKEIAASSIRSIHNHLDGSTSQSASKLPEVATFGPTPENVIEAITARNTAASILVSTRPPRTVKWVKHLERASTAPTILSRYGPHCIWEEQNEEYGKALEDPVVSVWASPVGASFAIGPSTPTGSGTACGVPQIQVRAPSIPAHRTGQPIESRKRKRHSQDEEGNTSPGW</sequence>
<protein>
    <submittedName>
        <fullName evidence="1">Uncharacterized protein</fullName>
    </submittedName>
</protein>
<organism evidence="1 2">
    <name type="scientific">Naganishia friedmannii</name>
    <dbReference type="NCBI Taxonomy" id="89922"/>
    <lineage>
        <taxon>Eukaryota</taxon>
        <taxon>Fungi</taxon>
        <taxon>Dikarya</taxon>
        <taxon>Basidiomycota</taxon>
        <taxon>Agaricomycotina</taxon>
        <taxon>Tremellomycetes</taxon>
        <taxon>Filobasidiales</taxon>
        <taxon>Filobasidiaceae</taxon>
        <taxon>Naganishia</taxon>
    </lineage>
</organism>
<name>A0ACC2W4I0_9TREE</name>